<evidence type="ECO:0000313" key="3">
    <source>
        <dbReference type="Proteomes" id="UP001056855"/>
    </source>
</evidence>
<protein>
    <submittedName>
        <fullName evidence="2">Uncharacterized protein</fullName>
    </submittedName>
</protein>
<dbReference type="KEGG" id="sawl:NGM29_19805"/>
<evidence type="ECO:0000313" key="2">
    <source>
        <dbReference type="EMBL" id="UTF55643.1"/>
    </source>
</evidence>
<evidence type="ECO:0000256" key="1">
    <source>
        <dbReference type="SAM" id="MobiDB-lite"/>
    </source>
</evidence>
<geneLocation type="plasmid" evidence="2 3">
    <name>unnamed1</name>
</geneLocation>
<organism evidence="2 3">
    <name type="scientific">Natronosalvus rutilus</name>
    <dbReference type="NCBI Taxonomy" id="2953753"/>
    <lineage>
        <taxon>Archaea</taxon>
        <taxon>Methanobacteriati</taxon>
        <taxon>Methanobacteriota</taxon>
        <taxon>Stenosarchaea group</taxon>
        <taxon>Halobacteria</taxon>
        <taxon>Halobacteriales</taxon>
        <taxon>Natrialbaceae</taxon>
        <taxon>Natronosalvus</taxon>
    </lineage>
</organism>
<dbReference type="AlphaFoldDB" id="A0A9E7NEN1"/>
<gene>
    <name evidence="2" type="ORF">NGM29_19805</name>
</gene>
<accession>A0A9E7NEN1</accession>
<dbReference type="EMBL" id="CP100356">
    <property type="protein sequence ID" value="UTF55643.1"/>
    <property type="molecule type" value="Genomic_DNA"/>
</dbReference>
<reference evidence="2" key="1">
    <citation type="submission" date="2022-06" db="EMBL/GenBank/DDBJ databases">
        <title>Diverse halophilic archaea isolated from saline environments.</title>
        <authorList>
            <person name="Cui H.-L."/>
        </authorList>
    </citation>
    <scope>NUCLEOTIDE SEQUENCE</scope>
    <source>
        <strain evidence="2">WLHS1</strain>
        <plasmid evidence="2">unnamed1</plasmid>
    </source>
</reference>
<keyword evidence="3" id="KW-1185">Reference proteome</keyword>
<feature type="region of interest" description="Disordered" evidence="1">
    <location>
        <begin position="1"/>
        <end position="51"/>
    </location>
</feature>
<feature type="compositionally biased region" description="Polar residues" evidence="1">
    <location>
        <begin position="1"/>
        <end position="33"/>
    </location>
</feature>
<keyword evidence="2" id="KW-0614">Plasmid</keyword>
<sequence>MSNSRYPTQLNESSQSVDGTKQKTAADSTSSLAKSDKVAVSGREIERGESYDHTGHGLVEVSGIWKGTKTLKSVPYTDEAGMIIVRFTVRNSGEQAVELAETLPDFLRGLR</sequence>
<proteinExistence type="predicted"/>
<dbReference type="RefSeq" id="WP_254160888.1">
    <property type="nucleotide sequence ID" value="NZ_CP100356.1"/>
</dbReference>
<dbReference type="GeneID" id="73292341"/>
<name>A0A9E7NEN1_9EURY</name>
<dbReference type="Proteomes" id="UP001056855">
    <property type="component" value="Plasmid unnamed1"/>
</dbReference>